<dbReference type="Gene3D" id="2.60.40.10">
    <property type="entry name" value="Immunoglobulins"/>
    <property type="match status" value="1"/>
</dbReference>
<gene>
    <name evidence="1" type="ORF">ENS64_00820</name>
</gene>
<name>A0A7C4QM09_9PLAN</name>
<dbReference type="PANTHER" id="PTHR37833">
    <property type="entry name" value="LIPOPROTEIN-RELATED"/>
    <property type="match status" value="1"/>
</dbReference>
<dbReference type="PANTHER" id="PTHR37833:SF1">
    <property type="entry name" value="SIGNAL PEPTIDE PROTEIN"/>
    <property type="match status" value="1"/>
</dbReference>
<dbReference type="Pfam" id="PF07610">
    <property type="entry name" value="DUF1573"/>
    <property type="match status" value="1"/>
</dbReference>
<sequence>MFSPALVTREAQARISGRVAMRLCLCWALAWLGLNALPLAAQELSWAQKMFEKQRLDFGKVATGANCSDQITIRNIYQETIFVTDVRTSCGCAAAKVSALQIPSGQSVVLTVTMDTMRYRGKRDSNAIVTLSEPTKGLTDVVRIPVSVYIRSDVVFTPGVVNFGTVDQGAEAERKIHVAYAGRADWKIVDVLSPKPYLSAKIVETSRVSGTVDYDLLVTLKGNAPLGVLRDQLTLLTDDQGTPHVPLLVEGRVESDFTVTPEVWNLGTVTAGTVKTTNLVVRGRKPFKIQGIECTTAMESFRVVLPPDEKLVHVLPLKFVAPSEPADIDELFTINVPGRPEPLTFRAQGKVIAAAGKGM</sequence>
<dbReference type="InterPro" id="IPR011467">
    <property type="entry name" value="DUF1573"/>
</dbReference>
<reference evidence="1" key="1">
    <citation type="journal article" date="2020" name="mSystems">
        <title>Genome- and Community-Level Interaction Insights into Carbon Utilization and Element Cycling Functions of Hydrothermarchaeota in Hydrothermal Sediment.</title>
        <authorList>
            <person name="Zhou Z."/>
            <person name="Liu Y."/>
            <person name="Xu W."/>
            <person name="Pan J."/>
            <person name="Luo Z.H."/>
            <person name="Li M."/>
        </authorList>
    </citation>
    <scope>NUCLEOTIDE SEQUENCE [LARGE SCALE GENOMIC DNA]</scope>
    <source>
        <strain evidence="1">SpSt-508</strain>
    </source>
</reference>
<organism evidence="1">
    <name type="scientific">Schlesneria paludicola</name>
    <dbReference type="NCBI Taxonomy" id="360056"/>
    <lineage>
        <taxon>Bacteria</taxon>
        <taxon>Pseudomonadati</taxon>
        <taxon>Planctomycetota</taxon>
        <taxon>Planctomycetia</taxon>
        <taxon>Planctomycetales</taxon>
        <taxon>Planctomycetaceae</taxon>
        <taxon>Schlesneria</taxon>
    </lineage>
</organism>
<dbReference type="EMBL" id="DSVQ01000003">
    <property type="protein sequence ID" value="HGT37803.1"/>
    <property type="molecule type" value="Genomic_DNA"/>
</dbReference>
<accession>A0A7C4QM09</accession>
<evidence type="ECO:0000313" key="1">
    <source>
        <dbReference type="EMBL" id="HGT37803.1"/>
    </source>
</evidence>
<proteinExistence type="predicted"/>
<protein>
    <submittedName>
        <fullName evidence="1">DUF1573 domain-containing protein</fullName>
    </submittedName>
</protein>
<comment type="caution">
    <text evidence="1">The sequence shown here is derived from an EMBL/GenBank/DDBJ whole genome shotgun (WGS) entry which is preliminary data.</text>
</comment>
<dbReference type="InterPro" id="IPR013783">
    <property type="entry name" value="Ig-like_fold"/>
</dbReference>
<dbReference type="AlphaFoldDB" id="A0A7C4QM09"/>